<protein>
    <submittedName>
        <fullName evidence="1">Uncharacterized protein</fullName>
    </submittedName>
</protein>
<name>A0A1L7WAJ8_FUSPR</name>
<dbReference type="AlphaFoldDB" id="A0A1L7WAJ8"/>
<dbReference type="EMBL" id="FJOF01000018">
    <property type="protein sequence ID" value="CZR49648.1"/>
    <property type="molecule type" value="Genomic_DNA"/>
</dbReference>
<dbReference type="GeneID" id="42059730"/>
<accession>A0A1L7WAJ8</accession>
<organism evidence="1 2">
    <name type="scientific">Fusarium proliferatum (strain ET1)</name>
    <name type="common">Orchid endophyte fungus</name>
    <dbReference type="NCBI Taxonomy" id="1227346"/>
    <lineage>
        <taxon>Eukaryota</taxon>
        <taxon>Fungi</taxon>
        <taxon>Dikarya</taxon>
        <taxon>Ascomycota</taxon>
        <taxon>Pezizomycotina</taxon>
        <taxon>Sordariomycetes</taxon>
        <taxon>Hypocreomycetidae</taxon>
        <taxon>Hypocreales</taxon>
        <taxon>Nectriaceae</taxon>
        <taxon>Fusarium</taxon>
        <taxon>Fusarium fujikuroi species complex</taxon>
    </lineage>
</organism>
<dbReference type="Proteomes" id="UP000183971">
    <property type="component" value="Unassembled WGS sequence"/>
</dbReference>
<reference evidence="2" key="1">
    <citation type="journal article" date="2016" name="Genome Biol. Evol.">
        <title>Comparative 'omics' of the Fusarium fujikuroi species complex highlights differences in genetic potential and metabolite synthesis.</title>
        <authorList>
            <person name="Niehaus E.-M."/>
            <person name="Muensterkoetter M."/>
            <person name="Proctor R.H."/>
            <person name="Brown D.W."/>
            <person name="Sharon A."/>
            <person name="Idan Y."/>
            <person name="Oren-Young L."/>
            <person name="Sieber C.M."/>
            <person name="Novak O."/>
            <person name="Pencik A."/>
            <person name="Tarkowska D."/>
            <person name="Hromadova K."/>
            <person name="Freeman S."/>
            <person name="Maymon M."/>
            <person name="Elazar M."/>
            <person name="Youssef S.A."/>
            <person name="El-Shabrawy E.S.M."/>
            <person name="Shalaby A.B.A."/>
            <person name="Houterman P."/>
            <person name="Brock N.L."/>
            <person name="Burkhardt I."/>
            <person name="Tsavkelova E.A."/>
            <person name="Dickschat J.S."/>
            <person name="Galuszka P."/>
            <person name="Gueldener U."/>
            <person name="Tudzynski B."/>
        </authorList>
    </citation>
    <scope>NUCLEOTIDE SEQUENCE [LARGE SCALE GENOMIC DNA]</scope>
    <source>
        <strain evidence="2">ET1</strain>
    </source>
</reference>
<proteinExistence type="predicted"/>
<evidence type="ECO:0000313" key="1">
    <source>
        <dbReference type="EMBL" id="CZR49648.1"/>
    </source>
</evidence>
<evidence type="ECO:0000313" key="2">
    <source>
        <dbReference type="Proteomes" id="UP000183971"/>
    </source>
</evidence>
<gene>
    <name evidence="1" type="ORF">FPRO_14873</name>
</gene>
<sequence>MSQELNDKQFYQASAPLLTIERKAFINATWKSSKAFNEFELSGYFRFLETERTSKTRVDDPAYSHLCFKHIFDIQSILYENLNEPPLRLQDLVQRSLVLWELELEVVQDLIILVIKLTFMVRAEFPNSYSHPSPFQMQMQDNQSLKDTLRELQNVPPLQNLGTQNELPSWFNVIDLEKKANLRIGWTDHLDEHLTFQSGTLVIFRHIAVLMYMRESGIL</sequence>
<comment type="caution">
    <text evidence="1">The sequence shown here is derived from an EMBL/GenBank/DDBJ whole genome shotgun (WGS) entry which is preliminary data.</text>
</comment>
<dbReference type="RefSeq" id="XP_031090147.1">
    <property type="nucleotide sequence ID" value="XM_031224938.1"/>
</dbReference>
<dbReference type="VEuPathDB" id="FungiDB:FPRO_14873"/>
<keyword evidence="2" id="KW-1185">Reference proteome</keyword>